<dbReference type="AlphaFoldDB" id="A0A368HH62"/>
<comment type="caution">
    <text evidence="2">The sequence shown here is derived from an EMBL/GenBank/DDBJ whole genome shotgun (WGS) entry which is preliminary data.</text>
</comment>
<proteinExistence type="predicted"/>
<dbReference type="PANTHER" id="PTHR33121">
    <property type="entry name" value="CYCLIC DI-GMP PHOSPHODIESTERASE PDEF"/>
    <property type="match status" value="1"/>
</dbReference>
<evidence type="ECO:0000313" key="2">
    <source>
        <dbReference type="EMBL" id="RCN56840.1"/>
    </source>
</evidence>
<dbReference type="InterPro" id="IPR001633">
    <property type="entry name" value="EAL_dom"/>
</dbReference>
<dbReference type="CDD" id="cd01948">
    <property type="entry name" value="EAL"/>
    <property type="match status" value="1"/>
</dbReference>
<dbReference type="InterPro" id="IPR050706">
    <property type="entry name" value="Cyclic-di-GMP_PDE-like"/>
</dbReference>
<dbReference type="PROSITE" id="PS50883">
    <property type="entry name" value="EAL"/>
    <property type="match status" value="1"/>
</dbReference>
<dbReference type="SMART" id="SM00052">
    <property type="entry name" value="EAL"/>
    <property type="match status" value="1"/>
</dbReference>
<dbReference type="GO" id="GO:0071111">
    <property type="term" value="F:cyclic-guanylate-specific phosphodiesterase activity"/>
    <property type="evidence" value="ECO:0007669"/>
    <property type="project" value="InterPro"/>
</dbReference>
<protein>
    <submittedName>
        <fullName evidence="2">EAL domain-containing protein</fullName>
    </submittedName>
</protein>
<dbReference type="Gene3D" id="3.20.20.450">
    <property type="entry name" value="EAL domain"/>
    <property type="match status" value="1"/>
</dbReference>
<feature type="domain" description="EAL" evidence="1">
    <location>
        <begin position="45"/>
        <end position="295"/>
    </location>
</feature>
<evidence type="ECO:0000313" key="3">
    <source>
        <dbReference type="Proteomes" id="UP000253250"/>
    </source>
</evidence>
<organism evidence="2 3">
    <name type="scientific">Acidiferrobacter thiooxydans</name>
    <dbReference type="NCBI Taxonomy" id="163359"/>
    <lineage>
        <taxon>Bacteria</taxon>
        <taxon>Pseudomonadati</taxon>
        <taxon>Pseudomonadota</taxon>
        <taxon>Gammaproteobacteria</taxon>
        <taxon>Acidiferrobacterales</taxon>
        <taxon>Acidiferrobacteraceae</taxon>
        <taxon>Acidiferrobacter</taxon>
    </lineage>
</organism>
<dbReference type="EMBL" id="PSYR01000002">
    <property type="protein sequence ID" value="RCN56840.1"/>
    <property type="molecule type" value="Genomic_DNA"/>
</dbReference>
<evidence type="ECO:0000259" key="1">
    <source>
        <dbReference type="PROSITE" id="PS50883"/>
    </source>
</evidence>
<dbReference type="InterPro" id="IPR035919">
    <property type="entry name" value="EAL_sf"/>
</dbReference>
<gene>
    <name evidence="2" type="ORF">C4900_13900</name>
</gene>
<dbReference type="SUPFAM" id="SSF141868">
    <property type="entry name" value="EAL domain-like"/>
    <property type="match status" value="1"/>
</dbReference>
<sequence>MVFGEKRVKRPGSVCMPESKKPVIKRPGASWPACTPAFTSHEPGVSPSPASLQAALAEGRIQAAYQPIVALDTGAIVAEEALARWVTLDGTLVPAGAFIETAAAAGLLAAIDEAVLTQTLARCHDRRVAGLAPRLHFVNISTALLCAPERLARLAGVVATCGTRDATDDPRLRSLVVEITERELIPHLQALAGMLHPLLAAGVRLALDDFGSGYSSFLYLADLPISFLKIEQALIARVGYDRRVDAMIRSIGRLAEDLGIVTIAEGIESTASARAVAALGISWGQGYHFGRPIHD</sequence>
<name>A0A368HH62_9GAMM</name>
<accession>A0A368HH62</accession>
<dbReference type="PANTHER" id="PTHR33121:SF70">
    <property type="entry name" value="SIGNALING PROTEIN YKOW"/>
    <property type="match status" value="1"/>
</dbReference>
<dbReference type="Proteomes" id="UP000253250">
    <property type="component" value="Unassembled WGS sequence"/>
</dbReference>
<dbReference type="Pfam" id="PF00563">
    <property type="entry name" value="EAL"/>
    <property type="match status" value="1"/>
</dbReference>
<keyword evidence="3" id="KW-1185">Reference proteome</keyword>
<reference evidence="2 3" key="1">
    <citation type="submission" date="2018-02" db="EMBL/GenBank/DDBJ databases">
        <title>Insights into the biology of acidophilic members of the Acidiferrobacteraceae family derived from comparative genomic analyses.</title>
        <authorList>
            <person name="Issotta F."/>
            <person name="Thyssen C."/>
            <person name="Mena C."/>
            <person name="Moya A."/>
            <person name="Bellenberg S."/>
            <person name="Sproer C."/>
            <person name="Covarrubias P.C."/>
            <person name="Sand W."/>
            <person name="Quatrini R."/>
            <person name="Vera M."/>
        </authorList>
    </citation>
    <scope>NUCLEOTIDE SEQUENCE [LARGE SCALE GENOMIC DNA]</scope>
    <source>
        <strain evidence="3">m-1</strain>
    </source>
</reference>